<dbReference type="Gene3D" id="2.60.120.740">
    <property type="match status" value="2"/>
</dbReference>
<feature type="chain" id="PRO_5003244251" evidence="4">
    <location>
        <begin position="26"/>
        <end position="233"/>
    </location>
</feature>
<dbReference type="CDD" id="cd22835">
    <property type="entry name" value="Gal_Rha_Lectin_SML_rpt2"/>
    <property type="match status" value="1"/>
</dbReference>
<dbReference type="PROSITE" id="PS50228">
    <property type="entry name" value="SUEL_LECTIN"/>
    <property type="match status" value="2"/>
</dbReference>
<proteinExistence type="evidence at transcript level"/>
<sequence length="233" mass="25033">MFCSGLTNTLLLAATCLLISAGVCGAQMSGSYALSTERVITCDDAYNVQRLSCESGVIVVQSALYGRADRETCGEGRPPQQLSNIKCSLSGTLGIIKQKCDGKKVCELNTNRFRAADPCGGIYKYLDTTYACFPAIHTVACEHSLANLQCDEGQVISVLAADYGRRDSTTCSYQRPAAQVQHVDCSRPTTKVAESCNGKSSCAIKASNSVFGDPCVGTYKYLEVAYRCQYSEI</sequence>
<evidence type="ECO:0000256" key="4">
    <source>
        <dbReference type="SAM" id="SignalP"/>
    </source>
</evidence>
<dbReference type="CDD" id="cd22833">
    <property type="entry name" value="Gal_Rha_Lectin_CSL1-2_RBL_SML_rpt1"/>
    <property type="match status" value="1"/>
</dbReference>
<evidence type="ECO:0000259" key="5">
    <source>
        <dbReference type="PROSITE" id="PS50228"/>
    </source>
</evidence>
<dbReference type="InterPro" id="IPR000922">
    <property type="entry name" value="Lectin_gal-bd_dom"/>
</dbReference>
<keyword evidence="3" id="KW-0677">Repeat</keyword>
<protein>
    <submittedName>
        <fullName evidence="6">Rhamnose-binding lectin</fullName>
    </submittedName>
</protein>
<evidence type="ECO:0000256" key="3">
    <source>
        <dbReference type="ARBA" id="ARBA00022737"/>
    </source>
</evidence>
<feature type="signal peptide" evidence="4">
    <location>
        <begin position="1"/>
        <end position="25"/>
    </location>
</feature>
<dbReference type="FunFam" id="2.60.120.740:FF:000003">
    <property type="entry name" value="Protein eva-1 homolog C"/>
    <property type="match status" value="1"/>
</dbReference>
<keyword evidence="4" id="KW-0732">Signal</keyword>
<evidence type="ECO:0000256" key="2">
    <source>
        <dbReference type="ARBA" id="ARBA00022734"/>
    </source>
</evidence>
<keyword evidence="1" id="KW-0348">Hemagglutinin</keyword>
<dbReference type="PANTHER" id="PTHR46780">
    <property type="entry name" value="PROTEIN EVA-1"/>
    <property type="match status" value="1"/>
</dbReference>
<reference evidence="6" key="1">
    <citation type="submission" date="2010-09" db="EMBL/GenBank/DDBJ databases">
        <title>Molecular cloning, mRNA expression, and characterization of rhamnose-binding lectin gene from red snapper Lutjanus sanguineus.</title>
        <authorList>
            <person name="Zhang X."/>
            <person name="Wu Z."/>
            <person name="Jian J."/>
            <person name="Lu Y."/>
        </authorList>
    </citation>
    <scope>NUCLEOTIDE SEQUENCE</scope>
</reference>
<dbReference type="InterPro" id="IPR043159">
    <property type="entry name" value="Lectin_gal-bd_sf"/>
</dbReference>
<feature type="domain" description="SUEL-type lectin" evidence="5">
    <location>
        <begin position="51"/>
        <end position="133"/>
    </location>
</feature>
<evidence type="ECO:0000313" key="6">
    <source>
        <dbReference type="EMBL" id="ADX01347.1"/>
    </source>
</evidence>
<name>E9MWU0_9TELE</name>
<accession>E9MWU0</accession>
<dbReference type="Pfam" id="PF02140">
    <property type="entry name" value="SUEL_Lectin"/>
    <property type="match status" value="2"/>
</dbReference>
<evidence type="ECO:0000256" key="1">
    <source>
        <dbReference type="ARBA" id="ARBA00022546"/>
    </source>
</evidence>
<keyword evidence="2 6" id="KW-0430">Lectin</keyword>
<organism evidence="6">
    <name type="scientific">Lutjanus sanguineus</name>
    <name type="common">humphead snapper</name>
    <dbReference type="NCBI Taxonomy" id="264213"/>
    <lineage>
        <taxon>Eukaryota</taxon>
        <taxon>Metazoa</taxon>
        <taxon>Chordata</taxon>
        <taxon>Craniata</taxon>
        <taxon>Vertebrata</taxon>
        <taxon>Euteleostomi</taxon>
        <taxon>Actinopterygii</taxon>
        <taxon>Neopterygii</taxon>
        <taxon>Teleostei</taxon>
        <taxon>Neoteleostei</taxon>
        <taxon>Acanthomorphata</taxon>
        <taxon>Eupercaria</taxon>
        <taxon>Lutjaniformes</taxon>
        <taxon>Lutjanidae</taxon>
        <taxon>Lutjanus</taxon>
    </lineage>
</organism>
<feature type="domain" description="SUEL-type lectin" evidence="5">
    <location>
        <begin position="140"/>
        <end position="229"/>
    </location>
</feature>
<dbReference type="GO" id="GO:0030246">
    <property type="term" value="F:carbohydrate binding"/>
    <property type="evidence" value="ECO:0007669"/>
    <property type="project" value="UniProtKB-KW"/>
</dbReference>
<dbReference type="EMBL" id="HQ322496">
    <property type="protein sequence ID" value="ADX01347.1"/>
    <property type="molecule type" value="mRNA"/>
</dbReference>
<dbReference type="AlphaFoldDB" id="E9MWU0"/>